<proteinExistence type="predicted"/>
<dbReference type="Proteomes" id="UP001151760">
    <property type="component" value="Unassembled WGS sequence"/>
</dbReference>
<dbReference type="EMBL" id="BQNB010012947">
    <property type="protein sequence ID" value="GJT09916.1"/>
    <property type="molecule type" value="Genomic_DNA"/>
</dbReference>
<sequence length="38" mass="4133">LDVVAGLDGTERGYQRLCLGEIFCIVKQEGCFGKEVVS</sequence>
<organism evidence="1 2">
    <name type="scientific">Tanacetum coccineum</name>
    <dbReference type="NCBI Taxonomy" id="301880"/>
    <lineage>
        <taxon>Eukaryota</taxon>
        <taxon>Viridiplantae</taxon>
        <taxon>Streptophyta</taxon>
        <taxon>Embryophyta</taxon>
        <taxon>Tracheophyta</taxon>
        <taxon>Spermatophyta</taxon>
        <taxon>Magnoliopsida</taxon>
        <taxon>eudicotyledons</taxon>
        <taxon>Gunneridae</taxon>
        <taxon>Pentapetalae</taxon>
        <taxon>asterids</taxon>
        <taxon>campanulids</taxon>
        <taxon>Asterales</taxon>
        <taxon>Asteraceae</taxon>
        <taxon>Asteroideae</taxon>
        <taxon>Anthemideae</taxon>
        <taxon>Anthemidinae</taxon>
        <taxon>Tanacetum</taxon>
    </lineage>
</organism>
<protein>
    <submittedName>
        <fullName evidence="1">Uncharacterized protein</fullName>
    </submittedName>
</protein>
<reference evidence="1" key="2">
    <citation type="submission" date="2022-01" db="EMBL/GenBank/DDBJ databases">
        <authorList>
            <person name="Yamashiro T."/>
            <person name="Shiraishi A."/>
            <person name="Satake H."/>
            <person name="Nakayama K."/>
        </authorList>
    </citation>
    <scope>NUCLEOTIDE SEQUENCE</scope>
</reference>
<reference evidence="1" key="1">
    <citation type="journal article" date="2022" name="Int. J. Mol. Sci.">
        <title>Draft Genome of Tanacetum Coccineum: Genomic Comparison of Closely Related Tanacetum-Family Plants.</title>
        <authorList>
            <person name="Yamashiro T."/>
            <person name="Shiraishi A."/>
            <person name="Nakayama K."/>
            <person name="Satake H."/>
        </authorList>
    </citation>
    <scope>NUCLEOTIDE SEQUENCE</scope>
</reference>
<accession>A0ABQ5B8S3</accession>
<name>A0ABQ5B8S3_9ASTR</name>
<comment type="caution">
    <text evidence="1">The sequence shown here is derived from an EMBL/GenBank/DDBJ whole genome shotgun (WGS) entry which is preliminary data.</text>
</comment>
<feature type="non-terminal residue" evidence="1">
    <location>
        <position position="1"/>
    </location>
</feature>
<keyword evidence="2" id="KW-1185">Reference proteome</keyword>
<gene>
    <name evidence="1" type="ORF">Tco_0856958</name>
</gene>
<evidence type="ECO:0000313" key="2">
    <source>
        <dbReference type="Proteomes" id="UP001151760"/>
    </source>
</evidence>
<evidence type="ECO:0000313" key="1">
    <source>
        <dbReference type="EMBL" id="GJT09916.1"/>
    </source>
</evidence>